<comment type="caution">
    <text evidence="1">The sequence shown here is derived from an EMBL/GenBank/DDBJ whole genome shotgun (WGS) entry which is preliminary data.</text>
</comment>
<dbReference type="RefSeq" id="WP_289954874.1">
    <property type="nucleotide sequence ID" value="NZ_JAUEMJ010000001.1"/>
</dbReference>
<keyword evidence="2" id="KW-1185">Reference proteome</keyword>
<proteinExistence type="predicted"/>
<organism evidence="1 2">
    <name type="scientific">Glycomyces tritici</name>
    <dbReference type="NCBI Taxonomy" id="2665176"/>
    <lineage>
        <taxon>Bacteria</taxon>
        <taxon>Bacillati</taxon>
        <taxon>Actinomycetota</taxon>
        <taxon>Actinomycetes</taxon>
        <taxon>Glycomycetales</taxon>
        <taxon>Glycomycetaceae</taxon>
        <taxon>Glycomyces</taxon>
    </lineage>
</organism>
<gene>
    <name evidence="1" type="ORF">QWI33_03345</name>
</gene>
<name>A0ABT7YJD6_9ACTN</name>
<reference evidence="1" key="1">
    <citation type="submission" date="2023-06" db="EMBL/GenBank/DDBJ databases">
        <title>Gycomyces niveus sp.nov., a novel actinomycete isolated from soil in Shouguang.</title>
        <authorList>
            <person name="Yang X."/>
            <person name="Zhao J."/>
        </authorList>
    </citation>
    <scope>NUCLEOTIDE SEQUENCE</scope>
    <source>
        <strain evidence="1">NEAU C2</strain>
    </source>
</reference>
<accession>A0ABT7YJD6</accession>
<dbReference type="Proteomes" id="UP001171902">
    <property type="component" value="Unassembled WGS sequence"/>
</dbReference>
<sequence>MSDTDAIYTDIDEFVTIRAGEQIVIELSSQTLGRPPGEIARLITEVAERLPRPGTEAEEVVAASLTAIGELQEAMAGGGYEAFAAMARRRLGIEAVPDGAVPFAVEKHDRALGAHLGGVLSAFRETAAAREEAPADVLLAEAVSGTGDLAVVSTTERVIAEVRIGAAARQRGVEGLGQRLTELVAEAREKLRELSSDQVRERLPADVVATIDNAESGAAEDVWATEAFFESTLNAGDDIKRRISERA</sequence>
<evidence type="ECO:0008006" key="3">
    <source>
        <dbReference type="Google" id="ProtNLM"/>
    </source>
</evidence>
<protein>
    <recommendedName>
        <fullName evidence="3">YbaB/EbfC family DNA-binding protein</fullName>
    </recommendedName>
</protein>
<evidence type="ECO:0000313" key="2">
    <source>
        <dbReference type="Proteomes" id="UP001171902"/>
    </source>
</evidence>
<evidence type="ECO:0000313" key="1">
    <source>
        <dbReference type="EMBL" id="MDN3238750.1"/>
    </source>
</evidence>
<dbReference type="EMBL" id="JAUEMJ010000001">
    <property type="protein sequence ID" value="MDN3238750.1"/>
    <property type="molecule type" value="Genomic_DNA"/>
</dbReference>